<organism evidence="2 3">
    <name type="scientific">Phytophthora fragariae</name>
    <dbReference type="NCBI Taxonomy" id="53985"/>
    <lineage>
        <taxon>Eukaryota</taxon>
        <taxon>Sar</taxon>
        <taxon>Stramenopiles</taxon>
        <taxon>Oomycota</taxon>
        <taxon>Peronosporomycetes</taxon>
        <taxon>Peronosporales</taxon>
        <taxon>Peronosporaceae</taxon>
        <taxon>Phytophthora</taxon>
    </lineage>
</organism>
<dbReference type="AlphaFoldDB" id="A0A6G0QBW1"/>
<comment type="caution">
    <text evidence="2">The sequence shown here is derived from an EMBL/GenBank/DDBJ whole genome shotgun (WGS) entry which is preliminary data.</text>
</comment>
<feature type="chain" id="PRO_5026064680" description="RxLR effector protein" evidence="1">
    <location>
        <begin position="22"/>
        <end position="133"/>
    </location>
</feature>
<protein>
    <recommendedName>
        <fullName evidence="4">RxLR effector protein</fullName>
    </recommendedName>
</protein>
<dbReference type="Proteomes" id="UP000486351">
    <property type="component" value="Unassembled WGS sequence"/>
</dbReference>
<proteinExistence type="predicted"/>
<sequence length="133" mass="14454">MRLYVVLLWLAVVAAVLRAEASMIVQSAPDAADLLLFDANKNVEFTKRALRSDGAKNEERWLSGSIEIRGALVEGGSFVSEPSEQSLAACSDGPKEGFQCFTSRRSWAEARRQPDGSSMAQVCGYVLGQAQKQ</sequence>
<name>A0A6G0QBW1_9STRA</name>
<feature type="signal peptide" evidence="1">
    <location>
        <begin position="1"/>
        <end position="21"/>
    </location>
</feature>
<gene>
    <name evidence="2" type="ORF">PF008_g28228</name>
</gene>
<evidence type="ECO:0008006" key="4">
    <source>
        <dbReference type="Google" id="ProtNLM"/>
    </source>
</evidence>
<evidence type="ECO:0000256" key="1">
    <source>
        <dbReference type="SAM" id="SignalP"/>
    </source>
</evidence>
<accession>A0A6G0QBW1</accession>
<evidence type="ECO:0000313" key="3">
    <source>
        <dbReference type="Proteomes" id="UP000486351"/>
    </source>
</evidence>
<evidence type="ECO:0000313" key="2">
    <source>
        <dbReference type="EMBL" id="KAE9280065.1"/>
    </source>
</evidence>
<dbReference type="EMBL" id="QXFY01004059">
    <property type="protein sequence ID" value="KAE9280065.1"/>
    <property type="molecule type" value="Genomic_DNA"/>
</dbReference>
<keyword evidence="1" id="KW-0732">Signal</keyword>
<reference evidence="2 3" key="1">
    <citation type="submission" date="2018-09" db="EMBL/GenBank/DDBJ databases">
        <title>Genomic investigation of the strawberry pathogen Phytophthora fragariae indicates pathogenicity is determined by transcriptional variation in three key races.</title>
        <authorList>
            <person name="Adams T.M."/>
            <person name="Armitage A.D."/>
            <person name="Sobczyk M.K."/>
            <person name="Bates H.J."/>
            <person name="Dunwell J.M."/>
            <person name="Nellist C.F."/>
            <person name="Harrison R.J."/>
        </authorList>
    </citation>
    <scope>NUCLEOTIDE SEQUENCE [LARGE SCALE GENOMIC DNA]</scope>
    <source>
        <strain evidence="2 3">NOV-77</strain>
    </source>
</reference>